<gene>
    <name evidence="17" type="ORF">RHGRI_002635</name>
</gene>
<keyword evidence="18" id="KW-1185">Reference proteome</keyword>
<reference evidence="17" key="1">
    <citation type="submission" date="2020-08" db="EMBL/GenBank/DDBJ databases">
        <title>Plant Genome Project.</title>
        <authorList>
            <person name="Zhang R.-G."/>
        </authorList>
    </citation>
    <scope>NUCLEOTIDE SEQUENCE</scope>
    <source>
        <strain evidence="17">WSP0</strain>
        <tissue evidence="17">Leaf</tissue>
    </source>
</reference>
<evidence type="ECO:0000256" key="3">
    <source>
        <dbReference type="ARBA" id="ARBA00022448"/>
    </source>
</evidence>
<dbReference type="GO" id="GO:0005262">
    <property type="term" value="F:calcium channel activity"/>
    <property type="evidence" value="ECO:0007669"/>
    <property type="project" value="UniProtKB-KW"/>
</dbReference>
<dbReference type="EMBL" id="JACTNZ010000001">
    <property type="protein sequence ID" value="KAG5567130.1"/>
    <property type="molecule type" value="Genomic_DNA"/>
</dbReference>
<dbReference type="AlphaFoldDB" id="A0AAV6LPM7"/>
<dbReference type="GO" id="GO:0051560">
    <property type="term" value="P:mitochondrial calcium ion homeostasis"/>
    <property type="evidence" value="ECO:0007669"/>
    <property type="project" value="InterPro"/>
</dbReference>
<evidence type="ECO:0000256" key="11">
    <source>
        <dbReference type="ARBA" id="ARBA00023128"/>
    </source>
</evidence>
<feature type="transmembrane region" description="Helical" evidence="15">
    <location>
        <begin position="188"/>
        <end position="209"/>
    </location>
</feature>
<comment type="caution">
    <text evidence="17">The sequence shown here is derived from an EMBL/GenBank/DDBJ whole genome shotgun (WGS) entry which is preliminary data.</text>
</comment>
<evidence type="ECO:0000256" key="5">
    <source>
        <dbReference type="ARBA" id="ARBA00022673"/>
    </source>
</evidence>
<keyword evidence="3" id="KW-0813">Transport</keyword>
<evidence type="ECO:0000256" key="13">
    <source>
        <dbReference type="ARBA" id="ARBA00023303"/>
    </source>
</evidence>
<dbReference type="Pfam" id="PF04678">
    <property type="entry name" value="MCU"/>
    <property type="match status" value="1"/>
</dbReference>
<comment type="subcellular location">
    <subcellularLocation>
        <location evidence="1">Mitochondrion inner membrane</location>
        <topology evidence="1">Multi-pass membrane protein</topology>
    </subcellularLocation>
</comment>
<evidence type="ECO:0000256" key="14">
    <source>
        <dbReference type="ARBA" id="ARBA00036634"/>
    </source>
</evidence>
<keyword evidence="12 15" id="KW-0472">Membrane</keyword>
<dbReference type="InterPro" id="IPR027246">
    <property type="entry name" value="Porin_Euk/Tom40"/>
</dbReference>
<evidence type="ECO:0000256" key="1">
    <source>
        <dbReference type="ARBA" id="ARBA00004448"/>
    </source>
</evidence>
<keyword evidence="5" id="KW-0107">Calcium channel</keyword>
<evidence type="ECO:0000256" key="9">
    <source>
        <dbReference type="ARBA" id="ARBA00022989"/>
    </source>
</evidence>
<name>A0AAV6LPM7_9ERIC</name>
<keyword evidence="13" id="KW-0407">Ion channel</keyword>
<evidence type="ECO:0000256" key="6">
    <source>
        <dbReference type="ARBA" id="ARBA00022692"/>
    </source>
</evidence>
<organism evidence="17 18">
    <name type="scientific">Rhododendron griersonianum</name>
    <dbReference type="NCBI Taxonomy" id="479676"/>
    <lineage>
        <taxon>Eukaryota</taxon>
        <taxon>Viridiplantae</taxon>
        <taxon>Streptophyta</taxon>
        <taxon>Embryophyta</taxon>
        <taxon>Tracheophyta</taxon>
        <taxon>Spermatophyta</taxon>
        <taxon>Magnoliopsida</taxon>
        <taxon>eudicotyledons</taxon>
        <taxon>Gunneridae</taxon>
        <taxon>Pentapetalae</taxon>
        <taxon>asterids</taxon>
        <taxon>Ericales</taxon>
        <taxon>Ericaceae</taxon>
        <taxon>Ericoideae</taxon>
        <taxon>Rhodoreae</taxon>
        <taxon>Rhododendron</taxon>
    </lineage>
</organism>
<evidence type="ECO:0000313" key="17">
    <source>
        <dbReference type="EMBL" id="KAG5567130.1"/>
    </source>
</evidence>
<sequence>MWRSSCSILLKQSMAAAARCRPKPPLGFRTPFGACGCLSAAKSGASFSSGGVGGGGRGGGGGEEGISYGEAKKLMRLVNVEALKMKLLGTEGKEVICYSELLEACESLGVAKSRDEAVAFARILDEAGVVLLFRDKVYLHPDKVVDLVRRAVPLALTPEDDPMRDELRQLQESKEKIDMLAHKQVRRILWSGLGLAVVQVGLFFRLTFWEFSWDVMEPIAFFTTTTGIVIVSLNPEIFEGLRFDFTKGLNQKFSLSHRSLRFPPHYEFGANFIDPKLMLFGRIMTDGRLNARVKCDLSENLILKANAQLSNEPHMSHGMANFDYKGKDYRTQFQLGSLLEPKFSEVLLQHASNLFNMLFPNSNPATANIKWK</sequence>
<dbReference type="GO" id="GO:1990246">
    <property type="term" value="C:uniplex complex"/>
    <property type="evidence" value="ECO:0007669"/>
    <property type="project" value="TreeGrafter"/>
</dbReference>
<dbReference type="GO" id="GO:0036444">
    <property type="term" value="P:calcium import into the mitochondrion"/>
    <property type="evidence" value="ECO:0007669"/>
    <property type="project" value="TreeGrafter"/>
</dbReference>
<evidence type="ECO:0000256" key="4">
    <source>
        <dbReference type="ARBA" id="ARBA00022568"/>
    </source>
</evidence>
<keyword evidence="8" id="KW-0106">Calcium</keyword>
<evidence type="ECO:0000259" key="16">
    <source>
        <dbReference type="Pfam" id="PF04678"/>
    </source>
</evidence>
<dbReference type="InterPro" id="IPR039055">
    <property type="entry name" value="MCU_fam"/>
</dbReference>
<comment type="similarity">
    <text evidence="2">Belongs to the MCU (TC 1.A.77) family.</text>
</comment>
<feature type="domain" description="Calcium uniporter protein C-terminal" evidence="16">
    <location>
        <begin position="115"/>
        <end position="231"/>
    </location>
</feature>
<keyword evidence="11" id="KW-0496">Mitochondrion</keyword>
<keyword evidence="4" id="KW-0109">Calcium transport</keyword>
<comment type="catalytic activity">
    <reaction evidence="14">
        <text>Ca(2+)(in) = Ca(2+)(out)</text>
        <dbReference type="Rhea" id="RHEA:29671"/>
        <dbReference type="ChEBI" id="CHEBI:29108"/>
    </reaction>
</comment>
<dbReference type="GO" id="GO:0005741">
    <property type="term" value="C:mitochondrial outer membrane"/>
    <property type="evidence" value="ECO:0007669"/>
    <property type="project" value="InterPro"/>
</dbReference>
<feature type="transmembrane region" description="Helical" evidence="15">
    <location>
        <begin position="215"/>
        <end position="233"/>
    </location>
</feature>
<dbReference type="Pfam" id="PF01459">
    <property type="entry name" value="Porin_3"/>
    <property type="match status" value="1"/>
</dbReference>
<dbReference type="InterPro" id="IPR006769">
    <property type="entry name" value="MCU_C"/>
</dbReference>
<evidence type="ECO:0000256" key="7">
    <source>
        <dbReference type="ARBA" id="ARBA00022792"/>
    </source>
</evidence>
<keyword evidence="10" id="KW-0406">Ion transport</keyword>
<dbReference type="GO" id="GO:0015292">
    <property type="term" value="F:uniporter activity"/>
    <property type="evidence" value="ECO:0007669"/>
    <property type="project" value="TreeGrafter"/>
</dbReference>
<dbReference type="PANTHER" id="PTHR13462:SF10">
    <property type="entry name" value="CALCIUM UNIPORTER PROTEIN, MITOCHONDRIAL"/>
    <property type="match status" value="1"/>
</dbReference>
<keyword evidence="6 15" id="KW-0812">Transmembrane</keyword>
<evidence type="ECO:0000256" key="10">
    <source>
        <dbReference type="ARBA" id="ARBA00023065"/>
    </source>
</evidence>
<evidence type="ECO:0000256" key="15">
    <source>
        <dbReference type="SAM" id="Phobius"/>
    </source>
</evidence>
<dbReference type="PANTHER" id="PTHR13462">
    <property type="entry name" value="CALCIUM UNIPORTER PROTEIN, MITOCHONDRIAL"/>
    <property type="match status" value="1"/>
</dbReference>
<evidence type="ECO:0000256" key="8">
    <source>
        <dbReference type="ARBA" id="ARBA00022837"/>
    </source>
</evidence>
<accession>A0AAV6LPM7</accession>
<evidence type="ECO:0000313" key="18">
    <source>
        <dbReference type="Proteomes" id="UP000823749"/>
    </source>
</evidence>
<keyword evidence="7" id="KW-0999">Mitochondrion inner membrane</keyword>
<dbReference type="Proteomes" id="UP000823749">
    <property type="component" value="Chromosome 1"/>
</dbReference>
<protein>
    <recommendedName>
        <fullName evidence="16">Calcium uniporter protein C-terminal domain-containing protein</fullName>
    </recommendedName>
</protein>
<evidence type="ECO:0000256" key="12">
    <source>
        <dbReference type="ARBA" id="ARBA00023136"/>
    </source>
</evidence>
<keyword evidence="9 15" id="KW-1133">Transmembrane helix</keyword>
<proteinExistence type="inferred from homology"/>
<evidence type="ECO:0000256" key="2">
    <source>
        <dbReference type="ARBA" id="ARBA00005653"/>
    </source>
</evidence>